<keyword evidence="1" id="KW-0539">Nucleus</keyword>
<evidence type="ECO:0000313" key="4">
    <source>
        <dbReference type="EMBL" id="KAJ7647094.1"/>
    </source>
</evidence>
<dbReference type="GO" id="GO:0008270">
    <property type="term" value="F:zinc ion binding"/>
    <property type="evidence" value="ECO:0007669"/>
    <property type="project" value="InterPro"/>
</dbReference>
<feature type="domain" description="Zn(2)-C6 fungal-type" evidence="3">
    <location>
        <begin position="67"/>
        <end position="97"/>
    </location>
</feature>
<accession>A0AAD7CET6</accession>
<dbReference type="SMART" id="SM00066">
    <property type="entry name" value="GAL4"/>
    <property type="match status" value="1"/>
</dbReference>
<feature type="region of interest" description="Disordered" evidence="2">
    <location>
        <begin position="86"/>
        <end position="188"/>
    </location>
</feature>
<dbReference type="CDD" id="cd00067">
    <property type="entry name" value="GAL4"/>
    <property type="match status" value="1"/>
</dbReference>
<dbReference type="PANTHER" id="PTHR37534">
    <property type="entry name" value="TRANSCRIPTIONAL ACTIVATOR PROTEIN UGA3"/>
    <property type="match status" value="1"/>
</dbReference>
<keyword evidence="5" id="KW-1185">Reference proteome</keyword>
<proteinExistence type="predicted"/>
<comment type="caution">
    <text evidence="4">The sequence shown here is derived from an EMBL/GenBank/DDBJ whole genome shotgun (WGS) entry which is preliminary data.</text>
</comment>
<dbReference type="PANTHER" id="PTHR37534:SF7">
    <property type="entry name" value="TRANSCRIPTIONAL ACTIVATOR PROTEIN UGA3"/>
    <property type="match status" value="1"/>
</dbReference>
<feature type="compositionally biased region" description="Polar residues" evidence="2">
    <location>
        <begin position="13"/>
        <end position="25"/>
    </location>
</feature>
<dbReference type="InterPro" id="IPR036864">
    <property type="entry name" value="Zn2-C6_fun-type_DNA-bd_sf"/>
</dbReference>
<sequence length="308" mass="35219">MSHHQFPPPPPTMTDSLSYQSSAYLPQNAYYSPPPPQLHHGPHHEVSAPTRQETTRKRPKYTRSKTGCLTCRVKKIKCDEAKPNCMRCQHGQRDCTWPEGVPARKRAASVKDSDGASNASPGMSESSSPSSTRGHSPPLRTPNELNLPPLLAPRRSDSNSYLPRLQHPSEMEPPRRDYPELEPQRREYVDLEAPRREYVELEHPRREYSRDRGRYSPPEPSPQSIALMPDMSPYAHSRYDAYTHDGHHAVHHQPRHTLAASSVRSTMGHHPSMQQWSPSPILSPEPYYHHHPERTLVHAGEQQLPRYH</sequence>
<gene>
    <name evidence="4" type="ORF">FB45DRAFT_892335</name>
</gene>
<feature type="compositionally biased region" description="Low complexity" evidence="2">
    <location>
        <begin position="117"/>
        <end position="153"/>
    </location>
</feature>
<evidence type="ECO:0000256" key="2">
    <source>
        <dbReference type="SAM" id="MobiDB-lite"/>
    </source>
</evidence>
<feature type="compositionally biased region" description="Basic and acidic residues" evidence="2">
    <location>
        <begin position="204"/>
        <end position="214"/>
    </location>
</feature>
<dbReference type="Proteomes" id="UP001221142">
    <property type="component" value="Unassembled WGS sequence"/>
</dbReference>
<dbReference type="InterPro" id="IPR001138">
    <property type="entry name" value="Zn2Cys6_DnaBD"/>
</dbReference>
<evidence type="ECO:0000259" key="3">
    <source>
        <dbReference type="PROSITE" id="PS50048"/>
    </source>
</evidence>
<dbReference type="GO" id="GO:0005634">
    <property type="term" value="C:nucleus"/>
    <property type="evidence" value="ECO:0007669"/>
    <property type="project" value="TreeGrafter"/>
</dbReference>
<dbReference type="GO" id="GO:0000976">
    <property type="term" value="F:transcription cis-regulatory region binding"/>
    <property type="evidence" value="ECO:0007669"/>
    <property type="project" value="TreeGrafter"/>
</dbReference>
<feature type="compositionally biased region" description="Basic and acidic residues" evidence="2">
    <location>
        <begin position="167"/>
        <end position="188"/>
    </location>
</feature>
<organism evidence="4 5">
    <name type="scientific">Roridomyces roridus</name>
    <dbReference type="NCBI Taxonomy" id="1738132"/>
    <lineage>
        <taxon>Eukaryota</taxon>
        <taxon>Fungi</taxon>
        <taxon>Dikarya</taxon>
        <taxon>Basidiomycota</taxon>
        <taxon>Agaricomycotina</taxon>
        <taxon>Agaricomycetes</taxon>
        <taxon>Agaricomycetidae</taxon>
        <taxon>Agaricales</taxon>
        <taxon>Marasmiineae</taxon>
        <taxon>Mycenaceae</taxon>
        <taxon>Roridomyces</taxon>
    </lineage>
</organism>
<name>A0AAD7CET6_9AGAR</name>
<dbReference type="PROSITE" id="PS50048">
    <property type="entry name" value="ZN2_CY6_FUNGAL_2"/>
    <property type="match status" value="1"/>
</dbReference>
<dbReference type="AlphaFoldDB" id="A0AAD7CET6"/>
<feature type="region of interest" description="Disordered" evidence="2">
    <location>
        <begin position="204"/>
        <end position="225"/>
    </location>
</feature>
<reference evidence="4" key="1">
    <citation type="submission" date="2023-03" db="EMBL/GenBank/DDBJ databases">
        <title>Massive genome expansion in bonnet fungi (Mycena s.s.) driven by repeated elements and novel gene families across ecological guilds.</title>
        <authorList>
            <consortium name="Lawrence Berkeley National Laboratory"/>
            <person name="Harder C.B."/>
            <person name="Miyauchi S."/>
            <person name="Viragh M."/>
            <person name="Kuo A."/>
            <person name="Thoen E."/>
            <person name="Andreopoulos B."/>
            <person name="Lu D."/>
            <person name="Skrede I."/>
            <person name="Drula E."/>
            <person name="Henrissat B."/>
            <person name="Morin E."/>
            <person name="Kohler A."/>
            <person name="Barry K."/>
            <person name="LaButti K."/>
            <person name="Morin E."/>
            <person name="Salamov A."/>
            <person name="Lipzen A."/>
            <person name="Mereny Z."/>
            <person name="Hegedus B."/>
            <person name="Baldrian P."/>
            <person name="Stursova M."/>
            <person name="Weitz H."/>
            <person name="Taylor A."/>
            <person name="Grigoriev I.V."/>
            <person name="Nagy L.G."/>
            <person name="Martin F."/>
            <person name="Kauserud H."/>
        </authorList>
    </citation>
    <scope>NUCLEOTIDE SEQUENCE</scope>
    <source>
        <strain evidence="4">9284</strain>
    </source>
</reference>
<feature type="region of interest" description="Disordered" evidence="2">
    <location>
        <begin position="1"/>
        <end position="63"/>
    </location>
</feature>
<dbReference type="SUPFAM" id="SSF57701">
    <property type="entry name" value="Zn2/Cys6 DNA-binding domain"/>
    <property type="match status" value="1"/>
</dbReference>
<dbReference type="GO" id="GO:0045944">
    <property type="term" value="P:positive regulation of transcription by RNA polymerase II"/>
    <property type="evidence" value="ECO:0007669"/>
    <property type="project" value="TreeGrafter"/>
</dbReference>
<dbReference type="PROSITE" id="PS00463">
    <property type="entry name" value="ZN2_CY6_FUNGAL_1"/>
    <property type="match status" value="1"/>
</dbReference>
<evidence type="ECO:0000256" key="1">
    <source>
        <dbReference type="ARBA" id="ARBA00023242"/>
    </source>
</evidence>
<dbReference type="Pfam" id="PF00172">
    <property type="entry name" value="Zn_clus"/>
    <property type="match status" value="1"/>
</dbReference>
<dbReference type="Gene3D" id="4.10.240.10">
    <property type="entry name" value="Zn(2)-C6 fungal-type DNA-binding domain"/>
    <property type="match status" value="1"/>
</dbReference>
<dbReference type="GO" id="GO:0000981">
    <property type="term" value="F:DNA-binding transcription factor activity, RNA polymerase II-specific"/>
    <property type="evidence" value="ECO:0007669"/>
    <property type="project" value="InterPro"/>
</dbReference>
<feature type="compositionally biased region" description="Pro residues" evidence="2">
    <location>
        <begin position="1"/>
        <end position="12"/>
    </location>
</feature>
<evidence type="ECO:0000313" key="5">
    <source>
        <dbReference type="Proteomes" id="UP001221142"/>
    </source>
</evidence>
<dbReference type="EMBL" id="JARKIF010000002">
    <property type="protein sequence ID" value="KAJ7647094.1"/>
    <property type="molecule type" value="Genomic_DNA"/>
</dbReference>
<protein>
    <recommendedName>
        <fullName evidence="3">Zn(2)-C6 fungal-type domain-containing protein</fullName>
    </recommendedName>
</protein>